<proteinExistence type="predicted"/>
<organism evidence="1">
    <name type="scientific">marine sediment metagenome</name>
    <dbReference type="NCBI Taxonomy" id="412755"/>
    <lineage>
        <taxon>unclassified sequences</taxon>
        <taxon>metagenomes</taxon>
        <taxon>ecological metagenomes</taxon>
    </lineage>
</organism>
<comment type="caution">
    <text evidence="1">The sequence shown here is derived from an EMBL/GenBank/DDBJ whole genome shotgun (WGS) entry which is preliminary data.</text>
</comment>
<gene>
    <name evidence="1" type="ORF">LCGC14_0747750</name>
</gene>
<dbReference type="EMBL" id="LAZR01001789">
    <property type="protein sequence ID" value="KKN38993.1"/>
    <property type="molecule type" value="Genomic_DNA"/>
</dbReference>
<accession>A0A0F9TBW3</accession>
<evidence type="ECO:0000313" key="1">
    <source>
        <dbReference type="EMBL" id="KKN38993.1"/>
    </source>
</evidence>
<protein>
    <submittedName>
        <fullName evidence="1">Uncharacterized protein</fullName>
    </submittedName>
</protein>
<reference evidence="1" key="1">
    <citation type="journal article" date="2015" name="Nature">
        <title>Complex archaea that bridge the gap between prokaryotes and eukaryotes.</title>
        <authorList>
            <person name="Spang A."/>
            <person name="Saw J.H."/>
            <person name="Jorgensen S.L."/>
            <person name="Zaremba-Niedzwiedzka K."/>
            <person name="Martijn J."/>
            <person name="Lind A.E."/>
            <person name="van Eijk R."/>
            <person name="Schleper C."/>
            <person name="Guy L."/>
            <person name="Ettema T.J."/>
        </authorList>
    </citation>
    <scope>NUCLEOTIDE SEQUENCE</scope>
</reference>
<dbReference type="AlphaFoldDB" id="A0A0F9TBW3"/>
<name>A0A0F9TBW3_9ZZZZ</name>
<sequence>MSDEKPDTLCVEMELRGQVLVMPVVTLAHHLELVLDDDSYMGDEIKLRLMHKTQMELDDLDDFEGW</sequence>